<proteinExistence type="predicted"/>
<accession>A0ABU3ZF77</accession>
<keyword evidence="1" id="KW-0732">Signal</keyword>
<comment type="caution">
    <text evidence="2">The sequence shown here is derived from an EMBL/GenBank/DDBJ whole genome shotgun (WGS) entry which is preliminary data.</text>
</comment>
<sequence length="209" mass="24492">MLILRPMGLLSLSLFITPMFLSPLPSHAAQEEIPYCHRYADFDFPDYMALWNEDDPDLTASTYFSMLNMAASSADKTFLSELLSQIGHTFVIRGDFEQAKYYLDQAEVYLDDAKPRAKAYYLKEKARYFSYTQQQELAKYLLLESWKISDEEQYEQLAIETALDLSENNIALLNQEDREHWRQIAEKLAESVQDERAKIWVLQNQSRFI</sequence>
<feature type="chain" id="PRO_5045253643" description="Tetratricopeptide repeat protein" evidence="1">
    <location>
        <begin position="29"/>
        <end position="209"/>
    </location>
</feature>
<evidence type="ECO:0000313" key="2">
    <source>
        <dbReference type="EMBL" id="MDV5168594.1"/>
    </source>
</evidence>
<name>A0ABU3ZF77_9GAMM</name>
<dbReference type="Proteomes" id="UP001186452">
    <property type="component" value="Unassembled WGS sequence"/>
</dbReference>
<evidence type="ECO:0000313" key="3">
    <source>
        <dbReference type="Proteomes" id="UP001186452"/>
    </source>
</evidence>
<protein>
    <recommendedName>
        <fullName evidence="4">Tetratricopeptide repeat protein</fullName>
    </recommendedName>
</protein>
<reference evidence="2 3" key="1">
    <citation type="submission" date="2023-10" db="EMBL/GenBank/DDBJ databases">
        <title>Marine bacteria isolated from horseshoe crab.</title>
        <authorList>
            <person name="Cheng T.H."/>
        </authorList>
    </citation>
    <scope>NUCLEOTIDE SEQUENCE [LARGE SCALE GENOMIC DNA]</scope>
    <source>
        <strain evidence="2 3">HSC6</strain>
    </source>
</reference>
<dbReference type="RefSeq" id="WP_317521313.1">
    <property type="nucleotide sequence ID" value="NZ_JAWJZI010000002.1"/>
</dbReference>
<dbReference type="EMBL" id="JAWJZI010000002">
    <property type="protein sequence ID" value="MDV5168594.1"/>
    <property type="molecule type" value="Genomic_DNA"/>
</dbReference>
<organism evidence="2 3">
    <name type="scientific">Photobacterium rosenbergii</name>
    <dbReference type="NCBI Taxonomy" id="294936"/>
    <lineage>
        <taxon>Bacteria</taxon>
        <taxon>Pseudomonadati</taxon>
        <taxon>Pseudomonadota</taxon>
        <taxon>Gammaproteobacteria</taxon>
        <taxon>Vibrionales</taxon>
        <taxon>Vibrionaceae</taxon>
        <taxon>Photobacterium</taxon>
    </lineage>
</organism>
<evidence type="ECO:0000256" key="1">
    <source>
        <dbReference type="SAM" id="SignalP"/>
    </source>
</evidence>
<feature type="signal peptide" evidence="1">
    <location>
        <begin position="1"/>
        <end position="28"/>
    </location>
</feature>
<evidence type="ECO:0008006" key="4">
    <source>
        <dbReference type="Google" id="ProtNLM"/>
    </source>
</evidence>
<gene>
    <name evidence="2" type="ORF">R2X38_06235</name>
</gene>
<keyword evidence="3" id="KW-1185">Reference proteome</keyword>